<organism evidence="1 2">
    <name type="scientific">Catenuloplanes niger</name>
    <dbReference type="NCBI Taxonomy" id="587534"/>
    <lineage>
        <taxon>Bacteria</taxon>
        <taxon>Bacillati</taxon>
        <taxon>Actinomycetota</taxon>
        <taxon>Actinomycetes</taxon>
        <taxon>Micromonosporales</taxon>
        <taxon>Micromonosporaceae</taxon>
        <taxon>Catenuloplanes</taxon>
    </lineage>
</organism>
<sequence length="254" mass="29195">MTTETHVPFRTRLWRAIVAAVRGPDPVPEPEPGRITERQESTEPIIVAAHGQVFDFLVRPSYTWTAHGVERPVLRSWLPHLTAIARRELTELAAGLARKHPPHDALPFETALNEALGLRDWRFDRRDAEIRCRPRVRVLLDARVRDQIQPFLERQIEQQYRHDLEVQRAALLKTRVQVWLDVLAGMIDKPLVSGATELTDDQLSTVMARLIADRKAVTDMLNDLMTEPGDIDDFERARFEEMVAQIRREEGLAP</sequence>
<protein>
    <submittedName>
        <fullName evidence="1">Uncharacterized protein</fullName>
    </submittedName>
</protein>
<proteinExistence type="predicted"/>
<evidence type="ECO:0000313" key="1">
    <source>
        <dbReference type="EMBL" id="MDR7326450.1"/>
    </source>
</evidence>
<evidence type="ECO:0000313" key="2">
    <source>
        <dbReference type="Proteomes" id="UP001183629"/>
    </source>
</evidence>
<comment type="caution">
    <text evidence="1">The sequence shown here is derived from an EMBL/GenBank/DDBJ whole genome shotgun (WGS) entry which is preliminary data.</text>
</comment>
<gene>
    <name evidence="1" type="ORF">J2S44_006700</name>
</gene>
<accession>A0AAE3ZX40</accession>
<keyword evidence="2" id="KW-1185">Reference proteome</keyword>
<dbReference type="RefSeq" id="WP_310422164.1">
    <property type="nucleotide sequence ID" value="NZ_JAVDYC010000001.1"/>
</dbReference>
<reference evidence="1 2" key="1">
    <citation type="submission" date="2023-07" db="EMBL/GenBank/DDBJ databases">
        <title>Sequencing the genomes of 1000 actinobacteria strains.</title>
        <authorList>
            <person name="Klenk H.-P."/>
        </authorList>
    </citation>
    <scope>NUCLEOTIDE SEQUENCE [LARGE SCALE GENOMIC DNA]</scope>
    <source>
        <strain evidence="1 2">DSM 44711</strain>
    </source>
</reference>
<dbReference type="EMBL" id="JAVDYC010000001">
    <property type="protein sequence ID" value="MDR7326450.1"/>
    <property type="molecule type" value="Genomic_DNA"/>
</dbReference>
<dbReference type="AlphaFoldDB" id="A0AAE3ZX40"/>
<name>A0AAE3ZX40_9ACTN</name>
<dbReference type="Proteomes" id="UP001183629">
    <property type="component" value="Unassembled WGS sequence"/>
</dbReference>